<dbReference type="InterPro" id="IPR001623">
    <property type="entry name" value="DnaJ_domain"/>
</dbReference>
<dbReference type="PROSITE" id="PS50076">
    <property type="entry name" value="DNAJ_2"/>
    <property type="match status" value="1"/>
</dbReference>
<evidence type="ECO:0000313" key="4">
    <source>
        <dbReference type="EMBL" id="CUG74938.1"/>
    </source>
</evidence>
<feature type="region of interest" description="Disordered" evidence="1">
    <location>
        <begin position="126"/>
        <end position="160"/>
    </location>
</feature>
<dbReference type="AlphaFoldDB" id="A0A0S4J092"/>
<evidence type="ECO:0000313" key="5">
    <source>
        <dbReference type="Proteomes" id="UP000051952"/>
    </source>
</evidence>
<protein>
    <submittedName>
        <fullName evidence="4">DNA-J chaperone, putative</fullName>
    </submittedName>
</protein>
<keyword evidence="2" id="KW-0472">Membrane</keyword>
<accession>A0A0S4J092</accession>
<dbReference type="OMA" id="YSDITAH"/>
<name>A0A0S4J092_BODSA</name>
<keyword evidence="2" id="KW-1133">Transmembrane helix</keyword>
<dbReference type="SUPFAM" id="SSF46565">
    <property type="entry name" value="Chaperone J-domain"/>
    <property type="match status" value="1"/>
</dbReference>
<proteinExistence type="predicted"/>
<dbReference type="Gene3D" id="1.10.287.110">
    <property type="entry name" value="DnaJ domain"/>
    <property type="match status" value="1"/>
</dbReference>
<feature type="transmembrane region" description="Helical" evidence="2">
    <location>
        <begin position="213"/>
        <end position="236"/>
    </location>
</feature>
<dbReference type="EMBL" id="CYKH01000977">
    <property type="protein sequence ID" value="CUG74938.1"/>
    <property type="molecule type" value="Genomic_DNA"/>
</dbReference>
<keyword evidence="5" id="KW-1185">Reference proteome</keyword>
<dbReference type="Proteomes" id="UP000051952">
    <property type="component" value="Unassembled WGS sequence"/>
</dbReference>
<dbReference type="InterPro" id="IPR036869">
    <property type="entry name" value="J_dom_sf"/>
</dbReference>
<keyword evidence="2" id="KW-0812">Transmembrane</keyword>
<dbReference type="VEuPathDB" id="TriTrypDB:BSAL_84590"/>
<dbReference type="PROSITE" id="PS51257">
    <property type="entry name" value="PROKAR_LIPOPROTEIN"/>
    <property type="match status" value="1"/>
</dbReference>
<organism evidence="4 5">
    <name type="scientific">Bodo saltans</name>
    <name type="common">Flagellated protozoan</name>
    <dbReference type="NCBI Taxonomy" id="75058"/>
    <lineage>
        <taxon>Eukaryota</taxon>
        <taxon>Discoba</taxon>
        <taxon>Euglenozoa</taxon>
        <taxon>Kinetoplastea</taxon>
        <taxon>Metakinetoplastina</taxon>
        <taxon>Eubodonida</taxon>
        <taxon>Bodonidae</taxon>
        <taxon>Bodo</taxon>
    </lineage>
</organism>
<feature type="domain" description="J" evidence="3">
    <location>
        <begin position="98"/>
        <end position="190"/>
    </location>
</feature>
<evidence type="ECO:0000256" key="2">
    <source>
        <dbReference type="SAM" id="Phobius"/>
    </source>
</evidence>
<dbReference type="CDD" id="cd06257">
    <property type="entry name" value="DnaJ"/>
    <property type="match status" value="1"/>
</dbReference>
<evidence type="ECO:0000259" key="3">
    <source>
        <dbReference type="PROSITE" id="PS50076"/>
    </source>
</evidence>
<reference evidence="5" key="1">
    <citation type="submission" date="2015-09" db="EMBL/GenBank/DDBJ databases">
        <authorList>
            <consortium name="Pathogen Informatics"/>
        </authorList>
    </citation>
    <scope>NUCLEOTIDE SEQUENCE [LARGE SCALE GENOMIC DNA]</scope>
    <source>
        <strain evidence="5">Lake Konstanz</strain>
    </source>
</reference>
<dbReference type="OrthoDB" id="10250354at2759"/>
<evidence type="ECO:0000256" key="1">
    <source>
        <dbReference type="SAM" id="MobiDB-lite"/>
    </source>
</evidence>
<sequence length="329" mass="36113">MLRRVPYIAPSHHSIPLCGGGGCVAGGGGCVLVTSMRQETTGEHHSFKPGRITIAMRAVFQALMPNGLRKRLATRMQAGLEKVDDLEKQNMWLRRHGSPLAVMGLPDHASMAEVRTRYRDLILETHPDTAPASTRAAPRRGPGGGSATGSTNRSGNEVTVAEQRDLSEYHILQTAYKMAMDPDSLYHQNSSAPELYSDITAHRPMMRRLSSKITVFAMVAYALMLFIGLYIGNILFKELCERSLEFFDPEFYEFMRGQEVEEERKREAGEFVDVDPKRLAPLAIRKLAYPGRFIHGGETTTEEHAETLAAALAAAGPAAGTSLLQGGKS</sequence>
<gene>
    <name evidence="4" type="ORF">BSAL_84590</name>
</gene>
<feature type="compositionally biased region" description="Low complexity" evidence="1">
    <location>
        <begin position="129"/>
        <end position="140"/>
    </location>
</feature>